<protein>
    <submittedName>
        <fullName evidence="1">Uncharacterized protein</fullName>
    </submittedName>
</protein>
<dbReference type="Proteomes" id="UP000887013">
    <property type="component" value="Unassembled WGS sequence"/>
</dbReference>
<comment type="caution">
    <text evidence="1">The sequence shown here is derived from an EMBL/GenBank/DDBJ whole genome shotgun (WGS) entry which is preliminary data.</text>
</comment>
<keyword evidence="2" id="KW-1185">Reference proteome</keyword>
<evidence type="ECO:0000313" key="2">
    <source>
        <dbReference type="Proteomes" id="UP000887013"/>
    </source>
</evidence>
<gene>
    <name evidence="1" type="ORF">NPIL_237461</name>
</gene>
<dbReference type="AlphaFoldDB" id="A0A8X6PLA5"/>
<name>A0A8X6PLA5_NEPPI</name>
<proteinExistence type="predicted"/>
<dbReference type="EMBL" id="BMAW01022291">
    <property type="protein sequence ID" value="GFT77146.1"/>
    <property type="molecule type" value="Genomic_DNA"/>
</dbReference>
<accession>A0A8X6PLA5</accession>
<evidence type="ECO:0000313" key="1">
    <source>
        <dbReference type="EMBL" id="GFT77146.1"/>
    </source>
</evidence>
<organism evidence="1 2">
    <name type="scientific">Nephila pilipes</name>
    <name type="common">Giant wood spider</name>
    <name type="synonym">Nephila maculata</name>
    <dbReference type="NCBI Taxonomy" id="299642"/>
    <lineage>
        <taxon>Eukaryota</taxon>
        <taxon>Metazoa</taxon>
        <taxon>Ecdysozoa</taxon>
        <taxon>Arthropoda</taxon>
        <taxon>Chelicerata</taxon>
        <taxon>Arachnida</taxon>
        <taxon>Araneae</taxon>
        <taxon>Araneomorphae</taxon>
        <taxon>Entelegynae</taxon>
        <taxon>Araneoidea</taxon>
        <taxon>Nephilidae</taxon>
        <taxon>Nephila</taxon>
    </lineage>
</organism>
<reference evidence="1" key="1">
    <citation type="submission" date="2020-08" db="EMBL/GenBank/DDBJ databases">
        <title>Multicomponent nature underlies the extraordinary mechanical properties of spider dragline silk.</title>
        <authorList>
            <person name="Kono N."/>
            <person name="Nakamura H."/>
            <person name="Mori M."/>
            <person name="Yoshida Y."/>
            <person name="Ohtoshi R."/>
            <person name="Malay A.D."/>
            <person name="Moran D.A.P."/>
            <person name="Tomita M."/>
            <person name="Numata K."/>
            <person name="Arakawa K."/>
        </authorList>
    </citation>
    <scope>NUCLEOTIDE SEQUENCE</scope>
</reference>
<sequence length="93" mass="10275">MNSHSVHVQIFTQTACAESLFTPEFFVISCSQATICHHQISAPFNISCTPSSLGLPTLLTLQGWAVIFESVQLHLNLSYTNSIFQIPSESYIV</sequence>